<dbReference type="SUPFAM" id="SSF51658">
    <property type="entry name" value="Xylose isomerase-like"/>
    <property type="match status" value="1"/>
</dbReference>
<dbReference type="EMBL" id="KN648803">
    <property type="protein sequence ID" value="KHN34792.1"/>
    <property type="molecule type" value="Genomic_DNA"/>
</dbReference>
<dbReference type="EC" id="5.3.1.5" evidence="2"/>
<evidence type="ECO:0000256" key="5">
    <source>
        <dbReference type="ARBA" id="ARBA00023235"/>
    </source>
</evidence>
<evidence type="ECO:0000256" key="6">
    <source>
        <dbReference type="ARBA" id="ARBA00023277"/>
    </source>
</evidence>
<reference evidence="8" key="1">
    <citation type="submission" date="2014-07" db="EMBL/GenBank/DDBJ databases">
        <title>Identification of a novel salt tolerance gene in wild soybean by whole-genome sequencing.</title>
        <authorList>
            <person name="Lam H.-M."/>
            <person name="Qi X."/>
            <person name="Li M.-W."/>
            <person name="Liu X."/>
            <person name="Xie M."/>
            <person name="Ni M."/>
            <person name="Xu X."/>
        </authorList>
    </citation>
    <scope>NUCLEOTIDE SEQUENCE [LARGE SCALE GENOMIC DNA]</scope>
    <source>
        <tissue evidence="8">Root</tissue>
    </source>
</reference>
<comment type="catalytic activity">
    <reaction evidence="7">
        <text>alpha-D-xylose = alpha-D-xylulofuranose</text>
        <dbReference type="Rhea" id="RHEA:22816"/>
        <dbReference type="ChEBI" id="CHEBI:28518"/>
        <dbReference type="ChEBI" id="CHEBI:188998"/>
        <dbReference type="EC" id="5.3.1.5"/>
    </reaction>
</comment>
<evidence type="ECO:0000256" key="4">
    <source>
        <dbReference type="ARBA" id="ARBA00022723"/>
    </source>
</evidence>
<dbReference type="GO" id="GO:0042732">
    <property type="term" value="P:D-xylose metabolic process"/>
    <property type="evidence" value="ECO:0007669"/>
    <property type="project" value="UniProtKB-KW"/>
</dbReference>
<keyword evidence="6" id="KW-0119">Carbohydrate metabolism</keyword>
<name>A0A0B2RSN2_GLYSO</name>
<dbReference type="Proteomes" id="UP000053555">
    <property type="component" value="Unassembled WGS sequence"/>
</dbReference>
<keyword evidence="3" id="KW-0859">Xylose metabolism</keyword>
<dbReference type="InterPro" id="IPR036237">
    <property type="entry name" value="Xyl_isomerase-like_sf"/>
</dbReference>
<gene>
    <name evidence="8" type="ORF">glysoja_032968</name>
</gene>
<dbReference type="PANTHER" id="PTHR48408:SF1">
    <property type="entry name" value="XYLOSE ISOMERASE"/>
    <property type="match status" value="1"/>
</dbReference>
<evidence type="ECO:0000256" key="1">
    <source>
        <dbReference type="ARBA" id="ARBA00005765"/>
    </source>
</evidence>
<organism evidence="8">
    <name type="scientific">Glycine soja</name>
    <name type="common">Wild soybean</name>
    <dbReference type="NCBI Taxonomy" id="3848"/>
    <lineage>
        <taxon>Eukaryota</taxon>
        <taxon>Viridiplantae</taxon>
        <taxon>Streptophyta</taxon>
        <taxon>Embryophyta</taxon>
        <taxon>Tracheophyta</taxon>
        <taxon>Spermatophyta</taxon>
        <taxon>Magnoliopsida</taxon>
        <taxon>eudicotyledons</taxon>
        <taxon>Gunneridae</taxon>
        <taxon>Pentapetalae</taxon>
        <taxon>rosids</taxon>
        <taxon>fabids</taxon>
        <taxon>Fabales</taxon>
        <taxon>Fabaceae</taxon>
        <taxon>Papilionoideae</taxon>
        <taxon>50 kb inversion clade</taxon>
        <taxon>NPAAA clade</taxon>
        <taxon>indigoferoid/millettioid clade</taxon>
        <taxon>Phaseoleae</taxon>
        <taxon>Glycine</taxon>
        <taxon>Glycine subgen. Soja</taxon>
    </lineage>
</organism>
<dbReference type="GO" id="GO:0009045">
    <property type="term" value="F:xylose isomerase activity"/>
    <property type="evidence" value="ECO:0007669"/>
    <property type="project" value="UniProtKB-EC"/>
</dbReference>
<sequence>MANKQMIGAPQTCAANDADKCGDSDEWEGEFFPGIPKIKYEGPSSKSPLSFKWYNAEEEILGKKMKRCILAYKQVLSADPFGAPTKYWPWEDGTNSLKMAKRRMRANFEFISKLGVDFWCFHDRDIAPDGKTLEASQYLSFFTYLQFLDRIKV</sequence>
<evidence type="ECO:0000256" key="7">
    <source>
        <dbReference type="ARBA" id="ARBA00033659"/>
    </source>
</evidence>
<evidence type="ECO:0000256" key="3">
    <source>
        <dbReference type="ARBA" id="ARBA00022629"/>
    </source>
</evidence>
<comment type="similarity">
    <text evidence="1">Belongs to the xylose isomerase family.</text>
</comment>
<dbReference type="PROSITE" id="PS51415">
    <property type="entry name" value="XYLOSE_ISOMERASE"/>
    <property type="match status" value="1"/>
</dbReference>
<dbReference type="PANTHER" id="PTHR48408">
    <property type="match status" value="1"/>
</dbReference>
<dbReference type="GO" id="GO:0046872">
    <property type="term" value="F:metal ion binding"/>
    <property type="evidence" value="ECO:0007669"/>
    <property type="project" value="UniProtKB-KW"/>
</dbReference>
<dbReference type="Gene3D" id="3.20.20.150">
    <property type="entry name" value="Divalent-metal-dependent TIM barrel enzymes"/>
    <property type="match status" value="1"/>
</dbReference>
<evidence type="ECO:0000256" key="2">
    <source>
        <dbReference type="ARBA" id="ARBA00011958"/>
    </source>
</evidence>
<keyword evidence="4" id="KW-0479">Metal-binding</keyword>
<protein>
    <recommendedName>
        <fullName evidence="2">xylose isomerase</fullName>
        <ecNumber evidence="2">5.3.1.5</ecNumber>
    </recommendedName>
</protein>
<dbReference type="InterPro" id="IPR001998">
    <property type="entry name" value="Xylose_isomerase"/>
</dbReference>
<dbReference type="AlphaFoldDB" id="A0A0B2RSN2"/>
<proteinExistence type="inferred from homology"/>
<keyword evidence="5 8" id="KW-0413">Isomerase</keyword>
<evidence type="ECO:0000313" key="8">
    <source>
        <dbReference type="EMBL" id="KHN34792.1"/>
    </source>
</evidence>
<accession>A0A0B2RSN2</accession>